<comment type="caution">
    <text evidence="1">The sequence shown here is derived from an EMBL/GenBank/DDBJ whole genome shotgun (WGS) entry which is preliminary data.</text>
</comment>
<dbReference type="EMBL" id="JACXVP010000008">
    <property type="protein sequence ID" value="KAG5591112.1"/>
    <property type="molecule type" value="Genomic_DNA"/>
</dbReference>
<keyword evidence="2" id="KW-1185">Reference proteome</keyword>
<organism evidence="1 2">
    <name type="scientific">Solanum commersonii</name>
    <name type="common">Commerson's wild potato</name>
    <name type="synonym">Commerson's nightshade</name>
    <dbReference type="NCBI Taxonomy" id="4109"/>
    <lineage>
        <taxon>Eukaryota</taxon>
        <taxon>Viridiplantae</taxon>
        <taxon>Streptophyta</taxon>
        <taxon>Embryophyta</taxon>
        <taxon>Tracheophyta</taxon>
        <taxon>Spermatophyta</taxon>
        <taxon>Magnoliopsida</taxon>
        <taxon>eudicotyledons</taxon>
        <taxon>Gunneridae</taxon>
        <taxon>Pentapetalae</taxon>
        <taxon>asterids</taxon>
        <taxon>lamiids</taxon>
        <taxon>Solanales</taxon>
        <taxon>Solanaceae</taxon>
        <taxon>Solanoideae</taxon>
        <taxon>Solaneae</taxon>
        <taxon>Solanum</taxon>
    </lineage>
</organism>
<dbReference type="Proteomes" id="UP000824120">
    <property type="component" value="Chromosome 8"/>
</dbReference>
<protein>
    <submittedName>
        <fullName evidence="1">Uncharacterized protein</fullName>
    </submittedName>
</protein>
<dbReference type="AlphaFoldDB" id="A0A9J5XV97"/>
<evidence type="ECO:0000313" key="2">
    <source>
        <dbReference type="Proteomes" id="UP000824120"/>
    </source>
</evidence>
<evidence type="ECO:0000313" key="1">
    <source>
        <dbReference type="EMBL" id="KAG5591112.1"/>
    </source>
</evidence>
<reference evidence="1 2" key="1">
    <citation type="submission" date="2020-09" db="EMBL/GenBank/DDBJ databases">
        <title>De no assembly of potato wild relative species, Solanum commersonii.</title>
        <authorList>
            <person name="Cho K."/>
        </authorList>
    </citation>
    <scope>NUCLEOTIDE SEQUENCE [LARGE SCALE GENOMIC DNA]</scope>
    <source>
        <strain evidence="1">LZ3.2</strain>
        <tissue evidence="1">Leaf</tissue>
    </source>
</reference>
<proteinExistence type="predicted"/>
<gene>
    <name evidence="1" type="ORF">H5410_041626</name>
</gene>
<name>A0A9J5XV97_SOLCO</name>
<accession>A0A9J5XV97</accession>
<sequence>MESRSHFAKVQGVDVTFTPTVLNDIVRTVANTKSLVLTVLRASINDIAGTATDTNLSVLTELNIHPSYQAIRHTLYGPRSMVRWTKHNSKRLHYIDIIHERLCLVYALMTNTKLKIGAILKSSMRKTHVHRGRMYAFGGLITCVCRSASVQEEILDYMAPLFLALVDMTKTKGLNNEFRPQLTTAECHRCDVLIMAHIYGLEMLRYMNGIRVSTAKQLREVSHRYPLNAHAKAVLGIKPTLLSPWMMMFPQMKTCYRLAPILTLTPTRRM</sequence>